<dbReference type="OrthoDB" id="9795199at2"/>
<dbReference type="KEGG" id="agm:DCE93_13460"/>
<evidence type="ECO:0000313" key="3">
    <source>
        <dbReference type="EMBL" id="AWB96525.1"/>
    </source>
</evidence>
<dbReference type="SUPFAM" id="SSF55729">
    <property type="entry name" value="Acyl-CoA N-acyltransferases (Nat)"/>
    <property type="match status" value="1"/>
</dbReference>
<dbReference type="InterPro" id="IPR000182">
    <property type="entry name" value="GNAT_dom"/>
</dbReference>
<evidence type="ECO:0000313" key="4">
    <source>
        <dbReference type="Proteomes" id="UP000244729"/>
    </source>
</evidence>
<dbReference type="AlphaFoldDB" id="A0A2S0WYU1"/>
<keyword evidence="4" id="KW-1185">Reference proteome</keyword>
<evidence type="ECO:0000256" key="1">
    <source>
        <dbReference type="SAM" id="MobiDB-lite"/>
    </source>
</evidence>
<accession>A0A2S0WYU1</accession>
<organism evidence="3 4">
    <name type="scientific">Agromyces badenianii</name>
    <dbReference type="NCBI Taxonomy" id="2080742"/>
    <lineage>
        <taxon>Bacteria</taxon>
        <taxon>Bacillati</taxon>
        <taxon>Actinomycetota</taxon>
        <taxon>Actinomycetes</taxon>
        <taxon>Micrococcales</taxon>
        <taxon>Microbacteriaceae</taxon>
        <taxon>Agromyces</taxon>
    </lineage>
</organism>
<keyword evidence="3" id="KW-0808">Transferase</keyword>
<dbReference type="PANTHER" id="PTHR43610:SF1">
    <property type="entry name" value="N-ACETYLTRANSFERASE DOMAIN-CONTAINING PROTEIN"/>
    <property type="match status" value="1"/>
</dbReference>
<dbReference type="PROSITE" id="PS51186">
    <property type="entry name" value="GNAT"/>
    <property type="match status" value="1"/>
</dbReference>
<sequence>MSRGERKPRREATTAGRLGSRPCETLRVTATLPAADPLIGRFIRLDPFDEADTAELYRAIARPEVFAGGYGGGPAGLPADLAAFEAFARSYYDAGDSAMPWTVRLRGGADDGRVVGATKLADFDLPNESTHIGWTAYDPGVWGTTVNPETKLLLLDLAFRNGFGRVKIQADANNARSRAAIERLGARLDGVLRRHKRRADGSWRDSAVYSVIIDDWPAVRSGLEARLAAWGDRPVEARRGGAADGT</sequence>
<feature type="region of interest" description="Disordered" evidence="1">
    <location>
        <begin position="1"/>
        <end position="20"/>
    </location>
</feature>
<feature type="domain" description="N-acetyltransferase" evidence="2">
    <location>
        <begin position="43"/>
        <end position="215"/>
    </location>
</feature>
<dbReference type="EMBL" id="CP028913">
    <property type="protein sequence ID" value="AWB96525.1"/>
    <property type="molecule type" value="Genomic_DNA"/>
</dbReference>
<dbReference type="Proteomes" id="UP000244729">
    <property type="component" value="Chromosome"/>
</dbReference>
<dbReference type="GO" id="GO:0016747">
    <property type="term" value="F:acyltransferase activity, transferring groups other than amino-acyl groups"/>
    <property type="evidence" value="ECO:0007669"/>
    <property type="project" value="InterPro"/>
</dbReference>
<dbReference type="PANTHER" id="PTHR43610">
    <property type="entry name" value="BLL6696 PROTEIN"/>
    <property type="match status" value="1"/>
</dbReference>
<protein>
    <submittedName>
        <fullName evidence="3">N-acetyltransferase</fullName>
    </submittedName>
</protein>
<dbReference type="InterPro" id="IPR016181">
    <property type="entry name" value="Acyl_CoA_acyltransferase"/>
</dbReference>
<feature type="compositionally biased region" description="Basic and acidic residues" evidence="1">
    <location>
        <begin position="1"/>
        <end position="12"/>
    </location>
</feature>
<dbReference type="Pfam" id="PF13302">
    <property type="entry name" value="Acetyltransf_3"/>
    <property type="match status" value="1"/>
</dbReference>
<evidence type="ECO:0000259" key="2">
    <source>
        <dbReference type="PROSITE" id="PS51186"/>
    </source>
</evidence>
<name>A0A2S0WYU1_9MICO</name>
<reference evidence="3 4" key="1">
    <citation type="submission" date="2018-04" db="EMBL/GenBank/DDBJ databases">
        <authorList>
            <person name="Li J."/>
        </authorList>
    </citation>
    <scope>NUCLEOTIDE SEQUENCE [LARGE SCALE GENOMIC DNA]</scope>
    <source>
        <strain evidence="4">30A</strain>
    </source>
</reference>
<dbReference type="Gene3D" id="3.40.630.30">
    <property type="match status" value="1"/>
</dbReference>
<proteinExistence type="predicted"/>
<gene>
    <name evidence="3" type="ORF">DCE93_13460</name>
</gene>